<protein>
    <recommendedName>
        <fullName evidence="3">ZAD domain-containing protein</fullName>
    </recommendedName>
</protein>
<evidence type="ECO:0000313" key="2">
    <source>
        <dbReference type="Proteomes" id="UP000075809"/>
    </source>
</evidence>
<dbReference type="AlphaFoldDB" id="A0A151X719"/>
<organism evidence="1 2">
    <name type="scientific">Mycetomoellerius zeteki</name>
    <dbReference type="NCBI Taxonomy" id="64791"/>
    <lineage>
        <taxon>Eukaryota</taxon>
        <taxon>Metazoa</taxon>
        <taxon>Ecdysozoa</taxon>
        <taxon>Arthropoda</taxon>
        <taxon>Hexapoda</taxon>
        <taxon>Insecta</taxon>
        <taxon>Pterygota</taxon>
        <taxon>Neoptera</taxon>
        <taxon>Endopterygota</taxon>
        <taxon>Hymenoptera</taxon>
        <taxon>Apocrita</taxon>
        <taxon>Aculeata</taxon>
        <taxon>Formicoidea</taxon>
        <taxon>Formicidae</taxon>
        <taxon>Myrmicinae</taxon>
        <taxon>Mycetomoellerius</taxon>
    </lineage>
</organism>
<dbReference type="STRING" id="64791.A0A151X719"/>
<reference evidence="1 2" key="1">
    <citation type="submission" date="2015-09" db="EMBL/GenBank/DDBJ databases">
        <title>Trachymyrmex zeteki WGS genome.</title>
        <authorList>
            <person name="Nygaard S."/>
            <person name="Hu H."/>
            <person name="Boomsma J."/>
            <person name="Zhang G."/>
        </authorList>
    </citation>
    <scope>NUCLEOTIDE SEQUENCE [LARGE SCALE GENOMIC DNA]</scope>
    <source>
        <strain evidence="1">Tzet28-1</strain>
        <tissue evidence="1">Whole body</tissue>
    </source>
</reference>
<dbReference type="Proteomes" id="UP000075809">
    <property type="component" value="Unassembled WGS sequence"/>
</dbReference>
<accession>A0A151X719</accession>
<evidence type="ECO:0000313" key="1">
    <source>
        <dbReference type="EMBL" id="KYQ56124.1"/>
    </source>
</evidence>
<keyword evidence="2" id="KW-1185">Reference proteome</keyword>
<proteinExistence type="predicted"/>
<evidence type="ECO:0008006" key="3">
    <source>
        <dbReference type="Google" id="ProtNLM"/>
    </source>
</evidence>
<name>A0A151X719_9HYME</name>
<sequence length="94" mass="11096">MAPRKCLNDPNSFCYICGRFTFVKNRIKLEDNVKSFYRNYFNISISNQDKSWAPHVACKSCVESLRRWNNAKSKMPVTWRKKIVDSRSISHFEG</sequence>
<dbReference type="EMBL" id="KQ982464">
    <property type="protein sequence ID" value="KYQ56124.1"/>
    <property type="molecule type" value="Genomic_DNA"/>
</dbReference>
<gene>
    <name evidence="1" type="ORF">ALC60_04947</name>
</gene>